<reference evidence="1" key="1">
    <citation type="submission" date="2018-05" db="EMBL/GenBank/DDBJ databases">
        <authorList>
            <person name="Lanie J.A."/>
            <person name="Ng W.-L."/>
            <person name="Kazmierczak K.M."/>
            <person name="Andrzejewski T.M."/>
            <person name="Davidsen T.M."/>
            <person name="Wayne K.J."/>
            <person name="Tettelin H."/>
            <person name="Glass J.I."/>
            <person name="Rusch D."/>
            <person name="Podicherti R."/>
            <person name="Tsui H.-C.T."/>
            <person name="Winkler M.E."/>
        </authorList>
    </citation>
    <scope>NUCLEOTIDE SEQUENCE</scope>
</reference>
<evidence type="ECO:0000313" key="1">
    <source>
        <dbReference type="EMBL" id="SVA76562.1"/>
    </source>
</evidence>
<gene>
    <name evidence="1" type="ORF">METZ01_LOCUS129416</name>
</gene>
<sequence length="78" mass="8404">NVGWGIDSRSRNPTALSTSLLNSTTALCGHNGPRLASRVSRVSTGSFWSPGDRILVRSVRQMHIGSGQDTAKVERVKI</sequence>
<protein>
    <submittedName>
        <fullName evidence="1">Uncharacterized protein</fullName>
    </submittedName>
</protein>
<dbReference type="AlphaFoldDB" id="A0A381YIX6"/>
<proteinExistence type="predicted"/>
<dbReference type="EMBL" id="UINC01018265">
    <property type="protein sequence ID" value="SVA76562.1"/>
    <property type="molecule type" value="Genomic_DNA"/>
</dbReference>
<accession>A0A381YIX6</accession>
<feature type="non-terminal residue" evidence="1">
    <location>
        <position position="1"/>
    </location>
</feature>
<organism evidence="1">
    <name type="scientific">marine metagenome</name>
    <dbReference type="NCBI Taxonomy" id="408172"/>
    <lineage>
        <taxon>unclassified sequences</taxon>
        <taxon>metagenomes</taxon>
        <taxon>ecological metagenomes</taxon>
    </lineage>
</organism>
<name>A0A381YIX6_9ZZZZ</name>